<dbReference type="EMBL" id="JBDFRB010000001">
    <property type="protein sequence ID" value="MEN2743362.1"/>
    <property type="molecule type" value="Genomic_DNA"/>
</dbReference>
<feature type="chain" id="PRO_5046238452" evidence="2">
    <location>
        <begin position="24"/>
        <end position="204"/>
    </location>
</feature>
<proteinExistence type="predicted"/>
<protein>
    <submittedName>
        <fullName evidence="3">Uncharacterized protein</fullName>
    </submittedName>
</protein>
<feature type="signal peptide" evidence="2">
    <location>
        <begin position="1"/>
        <end position="23"/>
    </location>
</feature>
<feature type="region of interest" description="Disordered" evidence="1">
    <location>
        <begin position="25"/>
        <end position="75"/>
    </location>
</feature>
<evidence type="ECO:0000256" key="1">
    <source>
        <dbReference type="SAM" id="MobiDB-lite"/>
    </source>
</evidence>
<organism evidence="3 4">
    <name type="scientific">Sinomonas halotolerans</name>
    <dbReference type="NCBI Taxonomy" id="1644133"/>
    <lineage>
        <taxon>Bacteria</taxon>
        <taxon>Bacillati</taxon>
        <taxon>Actinomycetota</taxon>
        <taxon>Actinomycetes</taxon>
        <taxon>Micrococcales</taxon>
        <taxon>Micrococcaceae</taxon>
        <taxon>Sinomonas</taxon>
    </lineage>
</organism>
<dbReference type="RefSeq" id="WP_345882855.1">
    <property type="nucleotide sequence ID" value="NZ_JBDFRB010000001.1"/>
</dbReference>
<name>A0ABU9WW07_9MICC</name>
<evidence type="ECO:0000313" key="4">
    <source>
        <dbReference type="Proteomes" id="UP001422074"/>
    </source>
</evidence>
<comment type="caution">
    <text evidence="3">The sequence shown here is derived from an EMBL/GenBank/DDBJ whole genome shotgun (WGS) entry which is preliminary data.</text>
</comment>
<sequence>MTGRALAAVAGSMALAAALAVGAAGSSTSPAPAARIQTPQASPPAPEPRLRTLPNPGRAPMPGVPFSSGSAPDTLARDWVPSRPVPYAERELVIDPRGALVALAGGRRASEFVLARIAEGVDPERVSTVERVTVYPDQGGSCAPVMWITVRDANPIVAVRAGCTPERGTVAVDPRDLRRIVGDGQGLEGVQVRYAVLDATQRTA</sequence>
<evidence type="ECO:0000313" key="3">
    <source>
        <dbReference type="EMBL" id="MEN2743362.1"/>
    </source>
</evidence>
<keyword evidence="2" id="KW-0732">Signal</keyword>
<reference evidence="3 4" key="1">
    <citation type="submission" date="2024-05" db="EMBL/GenBank/DDBJ databases">
        <title>Sinomonas sp. nov., isolated from a waste landfill.</title>
        <authorList>
            <person name="Zhao Y."/>
        </authorList>
    </citation>
    <scope>NUCLEOTIDE SEQUENCE [LARGE SCALE GENOMIC DNA]</scope>
    <source>
        <strain evidence="3 4">CCTCC AB2014300</strain>
    </source>
</reference>
<evidence type="ECO:0000256" key="2">
    <source>
        <dbReference type="SAM" id="SignalP"/>
    </source>
</evidence>
<gene>
    <name evidence="3" type="ORF">ABCQ75_02260</name>
</gene>
<dbReference type="Proteomes" id="UP001422074">
    <property type="component" value="Unassembled WGS sequence"/>
</dbReference>
<feature type="compositionally biased region" description="Low complexity" evidence="1">
    <location>
        <begin position="25"/>
        <end position="34"/>
    </location>
</feature>
<accession>A0ABU9WW07</accession>
<keyword evidence="4" id="KW-1185">Reference proteome</keyword>